<dbReference type="SUPFAM" id="SSF55486">
    <property type="entry name" value="Metalloproteases ('zincins'), catalytic domain"/>
    <property type="match status" value="1"/>
</dbReference>
<dbReference type="OrthoDB" id="431034at2759"/>
<dbReference type="EMBL" id="UZAH01033040">
    <property type="protein sequence ID" value="VDP25732.1"/>
    <property type="molecule type" value="Genomic_DNA"/>
</dbReference>
<evidence type="ECO:0000313" key="4">
    <source>
        <dbReference type="EMBL" id="VDP25732.1"/>
    </source>
</evidence>
<dbReference type="GO" id="GO:0004222">
    <property type="term" value="F:metalloendopeptidase activity"/>
    <property type="evidence" value="ECO:0007669"/>
    <property type="project" value="UniProtKB-UniRule"/>
</dbReference>
<dbReference type="AlphaFoldDB" id="A0A183GG93"/>
<comment type="caution">
    <text evidence="1">Lacks conserved residue(s) required for the propagation of feature annotation.</text>
</comment>
<dbReference type="PANTHER" id="PTHR10127:SF793">
    <property type="entry name" value="ZINC METALLOPROTEINASE NAS-31"/>
    <property type="match status" value="1"/>
</dbReference>
<reference evidence="6" key="2">
    <citation type="submission" date="2019-09" db="UniProtKB">
        <authorList>
            <consortium name="WormBaseParasite"/>
        </authorList>
    </citation>
    <scope>IDENTIFICATION</scope>
</reference>
<dbReference type="WBParaSite" id="HPBE_0002147401-mRNA-1">
    <property type="protein sequence ID" value="HPBE_0002147401-mRNA-1"/>
    <property type="gene ID" value="HPBE_0002147401"/>
</dbReference>
<feature type="binding site" evidence="1">
    <location>
        <position position="85"/>
    </location>
    <ligand>
        <name>Zn(2+)</name>
        <dbReference type="ChEBI" id="CHEBI:29105"/>
        <note>catalytic</note>
    </ligand>
</feature>
<feature type="binding site" evidence="1">
    <location>
        <position position="91"/>
    </location>
    <ligand>
        <name>Zn(2+)</name>
        <dbReference type="ChEBI" id="CHEBI:29105"/>
        <note>catalytic</note>
    </ligand>
</feature>
<evidence type="ECO:0000313" key="5">
    <source>
        <dbReference type="Proteomes" id="UP000050761"/>
    </source>
</evidence>
<evidence type="ECO:0000313" key="6">
    <source>
        <dbReference type="WBParaSite" id="HPBE_0002147401-mRNA-1"/>
    </source>
</evidence>
<keyword evidence="1 2" id="KW-0482">Metalloprotease</keyword>
<keyword evidence="5" id="KW-1185">Reference proteome</keyword>
<name>A0A183GG93_HELPZ</name>
<dbReference type="GO" id="GO:0008270">
    <property type="term" value="F:zinc ion binding"/>
    <property type="evidence" value="ECO:0007669"/>
    <property type="project" value="UniProtKB-UniRule"/>
</dbReference>
<gene>
    <name evidence="4" type="ORF">HPBE_LOCUS21473</name>
</gene>
<sequence length="179" mass="19897">MLKMMISYQCCALALSPNRIRVTMDESCSSYLGRKGGEQILALGDGCDLVWHLVIRTDFDFLRSMACPQCKKGSHLQGAAHELGHALGLFHTHSRQNRDYYEKWVGEFAQETDSTVNNYATVFDAGSVMNYGSTADKNGRRTITAKDNQYTQTLGSPFISFTDFYIVNLLYSCTGCSAG</sequence>
<accession>A0A3P8BJ23</accession>
<accession>A0A183GG93</accession>
<dbReference type="Pfam" id="PF01400">
    <property type="entry name" value="Astacin"/>
    <property type="match status" value="1"/>
</dbReference>
<organism evidence="5 6">
    <name type="scientific">Heligmosomoides polygyrus</name>
    <name type="common">Parasitic roundworm</name>
    <dbReference type="NCBI Taxonomy" id="6339"/>
    <lineage>
        <taxon>Eukaryota</taxon>
        <taxon>Metazoa</taxon>
        <taxon>Ecdysozoa</taxon>
        <taxon>Nematoda</taxon>
        <taxon>Chromadorea</taxon>
        <taxon>Rhabditida</taxon>
        <taxon>Rhabditina</taxon>
        <taxon>Rhabditomorpha</taxon>
        <taxon>Strongyloidea</taxon>
        <taxon>Heligmosomidae</taxon>
        <taxon>Heligmosomoides</taxon>
    </lineage>
</organism>
<comment type="cofactor">
    <cofactor evidence="1 2">
        <name>Zn(2+)</name>
        <dbReference type="ChEBI" id="CHEBI:29105"/>
    </cofactor>
    <text evidence="1 2">Binds 1 zinc ion per subunit.</text>
</comment>
<dbReference type="PANTHER" id="PTHR10127">
    <property type="entry name" value="DISCOIDIN, CUB, EGF, LAMININ , AND ZINC METALLOPROTEASE DOMAIN CONTAINING"/>
    <property type="match status" value="1"/>
</dbReference>
<dbReference type="InterPro" id="IPR024079">
    <property type="entry name" value="MetalloPept_cat_dom_sf"/>
</dbReference>
<dbReference type="EC" id="3.4.24.-" evidence="2"/>
<dbReference type="PRINTS" id="PR00480">
    <property type="entry name" value="ASTACIN"/>
</dbReference>
<proteinExistence type="predicted"/>
<feature type="binding site" evidence="1">
    <location>
        <position position="81"/>
    </location>
    <ligand>
        <name>Zn(2+)</name>
        <dbReference type="ChEBI" id="CHEBI:29105"/>
        <note>catalytic</note>
    </ligand>
</feature>
<keyword evidence="1 2" id="KW-0862">Zinc</keyword>
<reference evidence="4 5" key="1">
    <citation type="submission" date="2018-11" db="EMBL/GenBank/DDBJ databases">
        <authorList>
            <consortium name="Pathogen Informatics"/>
        </authorList>
    </citation>
    <scope>NUCLEOTIDE SEQUENCE [LARGE SCALE GENOMIC DNA]</scope>
</reference>
<dbReference type="Gene3D" id="3.40.390.10">
    <property type="entry name" value="Collagenase (Catalytic Domain)"/>
    <property type="match status" value="1"/>
</dbReference>
<feature type="active site" evidence="1">
    <location>
        <position position="82"/>
    </location>
</feature>
<feature type="domain" description="Peptidase M12A" evidence="3">
    <location>
        <begin position="1"/>
        <end position="174"/>
    </location>
</feature>
<keyword evidence="1 2" id="KW-0645">Protease</keyword>
<dbReference type="PROSITE" id="PS51864">
    <property type="entry name" value="ASTACIN"/>
    <property type="match status" value="1"/>
</dbReference>
<evidence type="ECO:0000256" key="2">
    <source>
        <dbReference type="RuleBase" id="RU361183"/>
    </source>
</evidence>
<protein>
    <recommendedName>
        <fullName evidence="2">Metalloendopeptidase</fullName>
        <ecNumber evidence="2">3.4.24.-</ecNumber>
    </recommendedName>
</protein>
<evidence type="ECO:0000256" key="1">
    <source>
        <dbReference type="PROSITE-ProRule" id="PRU01211"/>
    </source>
</evidence>
<keyword evidence="1 2" id="KW-0378">Hydrolase</keyword>
<dbReference type="GO" id="GO:0006508">
    <property type="term" value="P:proteolysis"/>
    <property type="evidence" value="ECO:0007669"/>
    <property type="project" value="UniProtKB-KW"/>
</dbReference>
<evidence type="ECO:0000259" key="3">
    <source>
        <dbReference type="PROSITE" id="PS51864"/>
    </source>
</evidence>
<dbReference type="InterPro" id="IPR001506">
    <property type="entry name" value="Peptidase_M12A"/>
</dbReference>
<keyword evidence="1 2" id="KW-0479">Metal-binding</keyword>
<dbReference type="Proteomes" id="UP000050761">
    <property type="component" value="Unassembled WGS sequence"/>
</dbReference>